<keyword evidence="10" id="KW-0175">Coiled coil</keyword>
<keyword evidence="13" id="KW-1185">Reference proteome</keyword>
<evidence type="ECO:0000256" key="8">
    <source>
        <dbReference type="ARBA" id="ARBA00033408"/>
    </source>
</evidence>
<dbReference type="InterPro" id="IPR003395">
    <property type="entry name" value="RecF/RecN/SMC_N"/>
</dbReference>
<evidence type="ECO:0000256" key="5">
    <source>
        <dbReference type="ARBA" id="ARBA00022763"/>
    </source>
</evidence>
<evidence type="ECO:0000256" key="4">
    <source>
        <dbReference type="ARBA" id="ARBA00022741"/>
    </source>
</evidence>
<dbReference type="eggNOG" id="COG0497">
    <property type="taxonomic scope" value="Bacteria"/>
</dbReference>
<gene>
    <name evidence="12" type="ORF">HMPREF3221_00863</name>
</gene>
<proteinExistence type="inferred from homology"/>
<evidence type="ECO:0000256" key="1">
    <source>
        <dbReference type="ARBA" id="ARBA00003618"/>
    </source>
</evidence>
<dbReference type="FunFam" id="3.40.50.300:FF:003365">
    <property type="entry name" value="DNA repair protein RecN"/>
    <property type="match status" value="1"/>
</dbReference>
<protein>
    <recommendedName>
        <fullName evidence="3 9">DNA repair protein RecN</fullName>
    </recommendedName>
    <alternativeName>
        <fullName evidence="8 9">Recombination protein N</fullName>
    </alternativeName>
</protein>
<evidence type="ECO:0000256" key="10">
    <source>
        <dbReference type="SAM" id="Coils"/>
    </source>
</evidence>
<dbReference type="PROSITE" id="PS00675">
    <property type="entry name" value="SIGMA54_INTERACT_1"/>
    <property type="match status" value="1"/>
</dbReference>
<keyword evidence="4" id="KW-0547">Nucleotide-binding</keyword>
<dbReference type="InterPro" id="IPR004604">
    <property type="entry name" value="DNA_recomb/repair_RecN"/>
</dbReference>
<feature type="coiled-coil region" evidence="10">
    <location>
        <begin position="348"/>
        <end position="375"/>
    </location>
</feature>
<evidence type="ECO:0000256" key="9">
    <source>
        <dbReference type="PIRNR" id="PIRNR003128"/>
    </source>
</evidence>
<evidence type="ECO:0000256" key="6">
    <source>
        <dbReference type="ARBA" id="ARBA00022840"/>
    </source>
</evidence>
<dbReference type="EMBL" id="LRPY01000082">
    <property type="protein sequence ID" value="KXA22833.1"/>
    <property type="molecule type" value="Genomic_DNA"/>
</dbReference>
<organism evidence="12 13">
    <name type="scientific">Fusobacterium nucleatum</name>
    <dbReference type="NCBI Taxonomy" id="851"/>
    <lineage>
        <taxon>Bacteria</taxon>
        <taxon>Fusobacteriati</taxon>
        <taxon>Fusobacteriota</taxon>
        <taxon>Fusobacteriia</taxon>
        <taxon>Fusobacteriales</taxon>
        <taxon>Fusobacteriaceae</taxon>
        <taxon>Fusobacterium</taxon>
    </lineage>
</organism>
<reference evidence="13" key="1">
    <citation type="submission" date="2016-01" db="EMBL/GenBank/DDBJ databases">
        <authorList>
            <person name="Mitreva M."/>
            <person name="Pepin K.H."/>
            <person name="Mihindukulasuriya K.A."/>
            <person name="Fulton R."/>
            <person name="Fronick C."/>
            <person name="O'Laughlin M."/>
            <person name="Miner T."/>
            <person name="Herter B."/>
            <person name="Rosa B.A."/>
            <person name="Cordes M."/>
            <person name="Tomlinson C."/>
            <person name="Wollam A."/>
            <person name="Palsikar V.B."/>
            <person name="Mardis E.R."/>
            <person name="Wilson R.K."/>
        </authorList>
    </citation>
    <scope>NUCLEOTIDE SEQUENCE [LARGE SCALE GENOMIC DNA]</scope>
    <source>
        <strain evidence="13">MJR7757B</strain>
    </source>
</reference>
<dbReference type="InterPro" id="IPR027417">
    <property type="entry name" value="P-loop_NTPase"/>
</dbReference>
<dbReference type="GO" id="GO:0006281">
    <property type="term" value="P:DNA repair"/>
    <property type="evidence" value="ECO:0007669"/>
    <property type="project" value="UniProtKB-KW"/>
</dbReference>
<dbReference type="Proteomes" id="UP000070401">
    <property type="component" value="Unassembled WGS sequence"/>
</dbReference>
<dbReference type="InterPro" id="IPR025662">
    <property type="entry name" value="Sigma_54_int_dom_ATP-bd_1"/>
</dbReference>
<keyword evidence="5 9" id="KW-0227">DNA damage</keyword>
<dbReference type="PANTHER" id="PTHR11059:SF0">
    <property type="entry name" value="DNA REPAIR PROTEIN RECN"/>
    <property type="match status" value="1"/>
</dbReference>
<comment type="caution">
    <text evidence="12">The sequence shown here is derived from an EMBL/GenBank/DDBJ whole genome shotgun (WGS) entry which is preliminary data.</text>
</comment>
<evidence type="ECO:0000313" key="12">
    <source>
        <dbReference type="EMBL" id="KXA22833.1"/>
    </source>
</evidence>
<evidence type="ECO:0000259" key="11">
    <source>
        <dbReference type="SMART" id="SM00382"/>
    </source>
</evidence>
<dbReference type="NCBIfam" id="TIGR00634">
    <property type="entry name" value="recN"/>
    <property type="match status" value="1"/>
</dbReference>
<dbReference type="GO" id="GO:0006310">
    <property type="term" value="P:DNA recombination"/>
    <property type="evidence" value="ECO:0007669"/>
    <property type="project" value="InterPro"/>
</dbReference>
<dbReference type="SUPFAM" id="SSF52540">
    <property type="entry name" value="P-loop containing nucleoside triphosphate hydrolases"/>
    <property type="match status" value="2"/>
</dbReference>
<evidence type="ECO:0000256" key="7">
    <source>
        <dbReference type="ARBA" id="ARBA00023204"/>
    </source>
</evidence>
<name>A0A133P2U9_FUSNU</name>
<comment type="similarity">
    <text evidence="2 9">Belongs to the RecN family.</text>
</comment>
<dbReference type="PATRIC" id="fig|851.8.peg.868"/>
<dbReference type="PIRSF" id="PIRSF003128">
    <property type="entry name" value="RecN"/>
    <property type="match status" value="1"/>
</dbReference>
<dbReference type="GO" id="GO:0005524">
    <property type="term" value="F:ATP binding"/>
    <property type="evidence" value="ECO:0007669"/>
    <property type="project" value="UniProtKB-KW"/>
</dbReference>
<dbReference type="Gene3D" id="3.40.50.300">
    <property type="entry name" value="P-loop containing nucleotide triphosphate hydrolases"/>
    <property type="match status" value="2"/>
</dbReference>
<accession>A0A133P2U9</accession>
<dbReference type="RefSeq" id="WP_081091061.1">
    <property type="nucleotide sequence ID" value="NZ_KQ956673.1"/>
</dbReference>
<dbReference type="PANTHER" id="PTHR11059">
    <property type="entry name" value="DNA REPAIR PROTEIN RECN"/>
    <property type="match status" value="1"/>
</dbReference>
<dbReference type="GO" id="GO:0009432">
    <property type="term" value="P:SOS response"/>
    <property type="evidence" value="ECO:0007669"/>
    <property type="project" value="TreeGrafter"/>
</dbReference>
<feature type="domain" description="AAA+ ATPase" evidence="11">
    <location>
        <begin position="26"/>
        <end position="513"/>
    </location>
</feature>
<evidence type="ECO:0000256" key="3">
    <source>
        <dbReference type="ARBA" id="ARBA00021315"/>
    </source>
</evidence>
<keyword evidence="7 9" id="KW-0234">DNA repair</keyword>
<sequence length="558" mass="64030">MGRKLMLRELKIENLAIIDELDIEFEKGFIVLTGETGAGKSIILSGINLLIGEKASVDMIRDGEENLVAQGVFDVDEEQKKKLEAMGIDIDGDEIIIRRSYSRSGKARAFVNNVRITLADLKEIASTLVDIVGQHSHQMLLNKNNHIKLLDSFLSKDEKDLKENLVNLLSQYREINTKIENIEREKKETLEKKEFYEYQLEEIEKLKLKDGEDEILEAEYKRVFNAEKIREKVYESLEYLKDDDDSALSLITNSIKNIEYLGKYDERYIELAKRMENAYYELEDCANEIEDISKGIDVTESDLDKIAGRMNTLKRIKEKYKRTLPELIAYREDLKEKLSDIDSGDFKTRELKQELAKIKSEYDKLAEKLSNSRKEIAVKIENELLNELKFLNMEDANLKVQINKIEKMTNDGYDEIEFFISTNVGQDLKPLSKIASGGEVSRVMLALKVIFSKVDNIPILIFDEIDTGIGGETVRKIALKLKEIGENTQIISITHSPVIASKASQQFYIEKYVENSKTISRVKKLSPDERIKEIGRMLVGEKINDKVLEIANKMLNEG</sequence>
<feature type="coiled-coil region" evidence="10">
    <location>
        <begin position="158"/>
        <end position="206"/>
    </location>
</feature>
<evidence type="ECO:0000313" key="13">
    <source>
        <dbReference type="Proteomes" id="UP000070401"/>
    </source>
</evidence>
<evidence type="ECO:0000256" key="2">
    <source>
        <dbReference type="ARBA" id="ARBA00009441"/>
    </source>
</evidence>
<dbReference type="FunFam" id="3.40.50.300:FF:000319">
    <property type="entry name" value="DNA repair protein RecN"/>
    <property type="match status" value="1"/>
</dbReference>
<dbReference type="InterPro" id="IPR003593">
    <property type="entry name" value="AAA+_ATPase"/>
</dbReference>
<dbReference type="GO" id="GO:0043590">
    <property type="term" value="C:bacterial nucleoid"/>
    <property type="evidence" value="ECO:0007669"/>
    <property type="project" value="TreeGrafter"/>
</dbReference>
<keyword evidence="6" id="KW-0067">ATP-binding</keyword>
<dbReference type="SMART" id="SM00382">
    <property type="entry name" value="AAA"/>
    <property type="match status" value="1"/>
</dbReference>
<dbReference type="STRING" id="1408287.GCA_000493815_01835"/>
<comment type="function">
    <text evidence="1 9">May be involved in recombinational repair of damaged DNA.</text>
</comment>
<dbReference type="Pfam" id="PF02463">
    <property type="entry name" value="SMC_N"/>
    <property type="match status" value="1"/>
</dbReference>
<dbReference type="CDD" id="cd03241">
    <property type="entry name" value="ABC_RecN"/>
    <property type="match status" value="2"/>
</dbReference>
<dbReference type="AlphaFoldDB" id="A0A133P2U9"/>